<feature type="transmembrane region" description="Helical" evidence="12">
    <location>
        <begin position="220"/>
        <end position="237"/>
    </location>
</feature>
<dbReference type="GO" id="GO:0020037">
    <property type="term" value="F:heme binding"/>
    <property type="evidence" value="ECO:0007669"/>
    <property type="project" value="TreeGrafter"/>
</dbReference>
<comment type="subcellular location">
    <subcellularLocation>
        <location evidence="1">Cell membrane</location>
        <topology evidence="1">Multi-pass membrane protein</topology>
    </subcellularLocation>
</comment>
<accession>A0A7W7VZC9</accession>
<dbReference type="GO" id="GO:0005886">
    <property type="term" value="C:plasma membrane"/>
    <property type="evidence" value="ECO:0007669"/>
    <property type="project" value="UniProtKB-SubCell"/>
</dbReference>
<evidence type="ECO:0000256" key="10">
    <source>
        <dbReference type="ARBA" id="ARBA00023004"/>
    </source>
</evidence>
<organism evidence="13 14">
    <name type="scientific">Kitasatospora kifunensis</name>
    <name type="common">Streptomyces kifunensis</name>
    <dbReference type="NCBI Taxonomy" id="58351"/>
    <lineage>
        <taxon>Bacteria</taxon>
        <taxon>Bacillati</taxon>
        <taxon>Actinomycetota</taxon>
        <taxon>Actinomycetes</taxon>
        <taxon>Kitasatosporales</taxon>
        <taxon>Streptomycetaceae</taxon>
        <taxon>Kitasatospora</taxon>
    </lineage>
</organism>
<dbReference type="GO" id="GO:0070069">
    <property type="term" value="C:cytochrome complex"/>
    <property type="evidence" value="ECO:0007669"/>
    <property type="project" value="UniProtKB-UniRule"/>
</dbReference>
<dbReference type="PANTHER" id="PTHR30365:SF14">
    <property type="entry name" value="CYTOCHROME BD MENAQUINOL OXIDASE SUBUNIT I-RELATED"/>
    <property type="match status" value="1"/>
</dbReference>
<keyword evidence="10 12" id="KW-0408">Iron</keyword>
<feature type="transmembrane region" description="Helical" evidence="12">
    <location>
        <begin position="60"/>
        <end position="81"/>
    </location>
</feature>
<comment type="similarity">
    <text evidence="2 12">Belongs to the cytochrome ubiquinol oxidase subunit 1 family.</text>
</comment>
<keyword evidence="9 12" id="KW-1133">Transmembrane helix</keyword>
<evidence type="ECO:0000256" key="2">
    <source>
        <dbReference type="ARBA" id="ARBA00009819"/>
    </source>
</evidence>
<keyword evidence="4 12" id="KW-1003">Cell membrane</keyword>
<proteinExistence type="inferred from homology"/>
<evidence type="ECO:0000256" key="7">
    <source>
        <dbReference type="ARBA" id="ARBA00022723"/>
    </source>
</evidence>
<evidence type="ECO:0000256" key="8">
    <source>
        <dbReference type="ARBA" id="ARBA00022982"/>
    </source>
</evidence>
<dbReference type="GO" id="GO:0019646">
    <property type="term" value="P:aerobic electron transport chain"/>
    <property type="evidence" value="ECO:0007669"/>
    <property type="project" value="InterPro"/>
</dbReference>
<keyword evidence="7 12" id="KW-0479">Metal-binding</keyword>
<keyword evidence="5 12" id="KW-0349">Heme</keyword>
<evidence type="ECO:0000313" key="13">
    <source>
        <dbReference type="EMBL" id="MBB4927973.1"/>
    </source>
</evidence>
<keyword evidence="11 12" id="KW-0472">Membrane</keyword>
<evidence type="ECO:0000256" key="1">
    <source>
        <dbReference type="ARBA" id="ARBA00004651"/>
    </source>
</evidence>
<dbReference type="AlphaFoldDB" id="A0A7W7VZC9"/>
<feature type="transmembrane region" description="Helical" evidence="12">
    <location>
        <begin position="326"/>
        <end position="347"/>
    </location>
</feature>
<dbReference type="GO" id="GO:0016682">
    <property type="term" value="F:oxidoreductase activity, acting on diphenols and related substances as donors, oxygen as acceptor"/>
    <property type="evidence" value="ECO:0007669"/>
    <property type="project" value="TreeGrafter"/>
</dbReference>
<feature type="transmembrane region" description="Helical" evidence="12">
    <location>
        <begin position="130"/>
        <end position="148"/>
    </location>
</feature>
<feature type="transmembrane region" description="Helical" evidence="12">
    <location>
        <begin position="12"/>
        <end position="39"/>
    </location>
</feature>
<evidence type="ECO:0000256" key="9">
    <source>
        <dbReference type="ARBA" id="ARBA00022989"/>
    </source>
</evidence>
<evidence type="ECO:0000256" key="6">
    <source>
        <dbReference type="ARBA" id="ARBA00022692"/>
    </source>
</evidence>
<evidence type="ECO:0000256" key="11">
    <source>
        <dbReference type="ARBA" id="ARBA00023136"/>
    </source>
</evidence>
<keyword evidence="13" id="KW-0560">Oxidoreductase</keyword>
<dbReference type="GO" id="GO:0046872">
    <property type="term" value="F:metal ion binding"/>
    <property type="evidence" value="ECO:0007669"/>
    <property type="project" value="UniProtKB-UniRule"/>
</dbReference>
<feature type="transmembrane region" description="Helical" evidence="12">
    <location>
        <begin position="93"/>
        <end position="118"/>
    </location>
</feature>
<gene>
    <name evidence="13" type="ORF">FHR34_007068</name>
</gene>
<dbReference type="EC" id="1.10.3.-" evidence="13"/>
<sequence>MASSATVELSRWQFAITAIFHMTFPALTVGLSILLAVVYTAYLRTRNPLYLQMFRFWRKIFAVGFGLGVVAGTVMTFEFGLNWGSYAHAVGPILGVTIGMEVITAFFLEAGFIGIMLYGEGRVRPRTMAFASWMVAFGTLLSTTWILSANSWMQDPAGYAEVAGQFRARDWWQVLFNPAFSYRFPHMLLAVLISAAWFVGGIAAWYLVRQRSLAFARRTLSLALGVLAVLMPLQLYAGDETAVFMGQHQPAKLEAFEGNWKTDNNGYNLVVIPDPGRGRDNLRIEIPHLGAVIGKDLTGQAHVPGLLQTPPDQRPNMWSAFYGFRAMYFTALAMFAMAFAGLVLRLRGRLFTARRFHRLLVWMTPAGLVAITGGWITAETGRQPWVVYGLIRTSDAVSHLSTAEAALSLAGFVTVYAVLVAVWIRYIVRTVKAGPEAVDAPSPARFLPVRPTLPEAAHG</sequence>
<reference evidence="13 14" key="1">
    <citation type="submission" date="2020-08" db="EMBL/GenBank/DDBJ databases">
        <title>Sequencing the genomes of 1000 actinobacteria strains.</title>
        <authorList>
            <person name="Klenk H.-P."/>
        </authorList>
    </citation>
    <scope>NUCLEOTIDE SEQUENCE [LARGE SCALE GENOMIC DNA]</scope>
    <source>
        <strain evidence="13 14">DSM 41654</strain>
    </source>
</reference>
<evidence type="ECO:0000256" key="5">
    <source>
        <dbReference type="ARBA" id="ARBA00022617"/>
    </source>
</evidence>
<dbReference type="Pfam" id="PF01654">
    <property type="entry name" value="Cyt_bd_oxida_I"/>
    <property type="match status" value="1"/>
</dbReference>
<dbReference type="PANTHER" id="PTHR30365">
    <property type="entry name" value="CYTOCHROME D UBIQUINOL OXIDASE"/>
    <property type="match status" value="1"/>
</dbReference>
<feature type="transmembrane region" description="Helical" evidence="12">
    <location>
        <begin position="405"/>
        <end position="424"/>
    </location>
</feature>
<feature type="transmembrane region" description="Helical" evidence="12">
    <location>
        <begin position="359"/>
        <end position="378"/>
    </location>
</feature>
<feature type="transmembrane region" description="Helical" evidence="12">
    <location>
        <begin position="187"/>
        <end position="208"/>
    </location>
</feature>
<dbReference type="GO" id="GO:0009055">
    <property type="term" value="F:electron transfer activity"/>
    <property type="evidence" value="ECO:0007669"/>
    <property type="project" value="UniProtKB-UniRule"/>
</dbReference>
<keyword evidence="6 12" id="KW-0812">Transmembrane</keyword>
<dbReference type="EMBL" id="JACHJV010000002">
    <property type="protein sequence ID" value="MBB4927973.1"/>
    <property type="molecule type" value="Genomic_DNA"/>
</dbReference>
<keyword evidence="14" id="KW-1185">Reference proteome</keyword>
<protein>
    <submittedName>
        <fullName evidence="13">Cytochrome d ubiquinol oxidase subunit I</fullName>
        <ecNumber evidence="13">1.10.3.-</ecNumber>
    </submittedName>
</protein>
<evidence type="ECO:0000256" key="3">
    <source>
        <dbReference type="ARBA" id="ARBA00022448"/>
    </source>
</evidence>
<dbReference type="PIRSF" id="PIRSF006446">
    <property type="entry name" value="Cyt_quinol_oxidase_1"/>
    <property type="match status" value="1"/>
</dbReference>
<keyword evidence="8 12" id="KW-0249">Electron transport</keyword>
<evidence type="ECO:0000256" key="4">
    <source>
        <dbReference type="ARBA" id="ARBA00022475"/>
    </source>
</evidence>
<evidence type="ECO:0000256" key="12">
    <source>
        <dbReference type="PIRNR" id="PIRNR006446"/>
    </source>
</evidence>
<name>A0A7W7VZC9_KITKI</name>
<evidence type="ECO:0000313" key="14">
    <source>
        <dbReference type="Proteomes" id="UP000540506"/>
    </source>
</evidence>
<comment type="caution">
    <text evidence="13">The sequence shown here is derived from an EMBL/GenBank/DDBJ whole genome shotgun (WGS) entry which is preliminary data.</text>
</comment>
<keyword evidence="3 12" id="KW-0813">Transport</keyword>
<dbReference type="InterPro" id="IPR002585">
    <property type="entry name" value="Cyt-d_ubiquinol_oxidase_su_1"/>
</dbReference>
<dbReference type="Proteomes" id="UP000540506">
    <property type="component" value="Unassembled WGS sequence"/>
</dbReference>
<dbReference type="RefSeq" id="WP_184944814.1">
    <property type="nucleotide sequence ID" value="NZ_JACHJV010000002.1"/>
</dbReference>